<feature type="signal peptide" evidence="1">
    <location>
        <begin position="1"/>
        <end position="18"/>
    </location>
</feature>
<evidence type="ECO:0000256" key="1">
    <source>
        <dbReference type="SAM" id="SignalP"/>
    </source>
</evidence>
<reference evidence="2" key="3">
    <citation type="submission" date="2023-05" db="EMBL/GenBank/DDBJ databases">
        <authorList>
            <person name="Smith C.H."/>
        </authorList>
    </citation>
    <scope>NUCLEOTIDE SEQUENCE</scope>
    <source>
        <strain evidence="2">CHS0354</strain>
        <tissue evidence="2">Mantle</tissue>
    </source>
</reference>
<organism evidence="2 3">
    <name type="scientific">Potamilus streckersoni</name>
    <dbReference type="NCBI Taxonomy" id="2493646"/>
    <lineage>
        <taxon>Eukaryota</taxon>
        <taxon>Metazoa</taxon>
        <taxon>Spiralia</taxon>
        <taxon>Lophotrochozoa</taxon>
        <taxon>Mollusca</taxon>
        <taxon>Bivalvia</taxon>
        <taxon>Autobranchia</taxon>
        <taxon>Heteroconchia</taxon>
        <taxon>Palaeoheterodonta</taxon>
        <taxon>Unionida</taxon>
        <taxon>Unionoidea</taxon>
        <taxon>Unionidae</taxon>
        <taxon>Ambleminae</taxon>
        <taxon>Lampsilini</taxon>
        <taxon>Potamilus</taxon>
    </lineage>
</organism>
<dbReference type="EMBL" id="JAEAOA010000420">
    <property type="protein sequence ID" value="KAK3605565.1"/>
    <property type="molecule type" value="Genomic_DNA"/>
</dbReference>
<proteinExistence type="predicted"/>
<gene>
    <name evidence="2" type="ORF">CHS0354_005869</name>
</gene>
<dbReference type="Proteomes" id="UP001195483">
    <property type="component" value="Unassembled WGS sequence"/>
</dbReference>
<keyword evidence="3" id="KW-1185">Reference proteome</keyword>
<comment type="caution">
    <text evidence="2">The sequence shown here is derived from an EMBL/GenBank/DDBJ whole genome shotgun (WGS) entry which is preliminary data.</text>
</comment>
<dbReference type="AlphaFoldDB" id="A0AAE0W9U3"/>
<evidence type="ECO:0000313" key="3">
    <source>
        <dbReference type="Proteomes" id="UP001195483"/>
    </source>
</evidence>
<feature type="chain" id="PRO_5042284673" evidence="1">
    <location>
        <begin position="19"/>
        <end position="197"/>
    </location>
</feature>
<evidence type="ECO:0000313" key="2">
    <source>
        <dbReference type="EMBL" id="KAK3605565.1"/>
    </source>
</evidence>
<keyword evidence="1" id="KW-0732">Signal</keyword>
<reference evidence="2" key="1">
    <citation type="journal article" date="2021" name="Genome Biol. Evol.">
        <title>A High-Quality Reference Genome for a Parasitic Bivalve with Doubly Uniparental Inheritance (Bivalvia: Unionida).</title>
        <authorList>
            <person name="Smith C.H."/>
        </authorList>
    </citation>
    <scope>NUCLEOTIDE SEQUENCE</scope>
    <source>
        <strain evidence="2">CHS0354</strain>
    </source>
</reference>
<accession>A0AAE0W9U3</accession>
<reference evidence="2" key="2">
    <citation type="journal article" date="2021" name="Genome Biol. Evol.">
        <title>Developing a high-quality reference genome for a parasitic bivalve with doubly uniparental inheritance (Bivalvia: Unionida).</title>
        <authorList>
            <person name="Smith C.H."/>
        </authorList>
    </citation>
    <scope>NUCLEOTIDE SEQUENCE</scope>
    <source>
        <strain evidence="2">CHS0354</strain>
        <tissue evidence="2">Mantle</tissue>
    </source>
</reference>
<name>A0AAE0W9U3_9BIVA</name>
<sequence>MKLLMTILLLAVCGGTLAADPVHTDNIFHILGSMMTFPGVDQMSQFHKVILAELVTSAEFNELNAFIDKHGFPLVLSMLDELTQINATIAHKLEEFLMLHIHQETHHTTIHIKRDLIQTLTLLMNTTEFWNLPHDDQEILKHLIVAAEGNQLDLYIHLVGYDAIIKVLHDISTPTMVHLIITYMEAHLANPGTTPHN</sequence>
<protein>
    <submittedName>
        <fullName evidence="2">Uncharacterized protein</fullName>
    </submittedName>
</protein>